<evidence type="ECO:0000256" key="1">
    <source>
        <dbReference type="SAM" id="Phobius"/>
    </source>
</evidence>
<keyword evidence="1" id="KW-1133">Transmembrane helix</keyword>
<dbReference type="Proteomes" id="UP000032232">
    <property type="component" value="Unassembled WGS sequence"/>
</dbReference>
<keyword evidence="3" id="KW-1185">Reference proteome</keyword>
<name>A0A0D1ELW0_9RHOB</name>
<proteinExistence type="predicted"/>
<dbReference type="RefSeq" id="WP_043917178.1">
    <property type="nucleotide sequence ID" value="NZ_FZPF01000005.1"/>
</dbReference>
<evidence type="ECO:0000313" key="2">
    <source>
        <dbReference type="EMBL" id="KIT17961.1"/>
    </source>
</evidence>
<keyword evidence="1" id="KW-0812">Transmembrane</keyword>
<sequence length="174" mass="17642">MVTRDPLSSSTRRLVQALRVICLLALGLFALLAGALLVSPELVTRGGWPLDALPAGPLRWAALAIGVLLLAPPAWAAAELTRLSTAFLSGEVYAPAPARHLSRAGKALLLTAASGVAARPALDLLVGLSQGGGSVSVTIGSGDLVLLGCGLLLQALGRVLADAARLAAENRAFV</sequence>
<dbReference type="EMBL" id="JYFE01000008">
    <property type="protein sequence ID" value="KIT17961.1"/>
    <property type="molecule type" value="Genomic_DNA"/>
</dbReference>
<protein>
    <recommendedName>
        <fullName evidence="4">DUF2975 domain-containing protein</fullName>
    </recommendedName>
</protein>
<reference evidence="2 3" key="1">
    <citation type="submission" date="2015-02" db="EMBL/GenBank/DDBJ databases">
        <title>Genome Sequence of Jannaschia aquimarina DSM28248, a member of the Roseobacter clade.</title>
        <authorList>
            <person name="Voget S."/>
            <person name="Daniel R."/>
        </authorList>
    </citation>
    <scope>NUCLEOTIDE SEQUENCE [LARGE SCALE GENOMIC DNA]</scope>
    <source>
        <strain evidence="2 3">GSW-M26</strain>
    </source>
</reference>
<comment type="caution">
    <text evidence="2">The sequence shown here is derived from an EMBL/GenBank/DDBJ whole genome shotgun (WGS) entry which is preliminary data.</text>
</comment>
<dbReference type="PATRIC" id="fig|935700.4.peg.342"/>
<gene>
    <name evidence="2" type="ORF">jaqu_03180</name>
</gene>
<feature type="transmembrane region" description="Helical" evidence="1">
    <location>
        <begin position="58"/>
        <end position="78"/>
    </location>
</feature>
<dbReference type="STRING" id="935700.jaqu_03180"/>
<keyword evidence="1" id="KW-0472">Membrane</keyword>
<evidence type="ECO:0008006" key="4">
    <source>
        <dbReference type="Google" id="ProtNLM"/>
    </source>
</evidence>
<evidence type="ECO:0000313" key="3">
    <source>
        <dbReference type="Proteomes" id="UP000032232"/>
    </source>
</evidence>
<organism evidence="2 3">
    <name type="scientific">Jannaschia aquimarina</name>
    <dbReference type="NCBI Taxonomy" id="935700"/>
    <lineage>
        <taxon>Bacteria</taxon>
        <taxon>Pseudomonadati</taxon>
        <taxon>Pseudomonadota</taxon>
        <taxon>Alphaproteobacteria</taxon>
        <taxon>Rhodobacterales</taxon>
        <taxon>Roseobacteraceae</taxon>
        <taxon>Jannaschia</taxon>
    </lineage>
</organism>
<dbReference type="Pfam" id="PF11188">
    <property type="entry name" value="DUF2975"/>
    <property type="match status" value="1"/>
</dbReference>
<accession>A0A0D1ELW0</accession>
<dbReference type="InterPro" id="IPR021354">
    <property type="entry name" value="DUF2975"/>
</dbReference>
<feature type="transmembrane region" description="Helical" evidence="1">
    <location>
        <begin position="20"/>
        <end position="38"/>
    </location>
</feature>
<dbReference type="AlphaFoldDB" id="A0A0D1ELW0"/>